<dbReference type="RefSeq" id="WP_243407762.1">
    <property type="nucleotide sequence ID" value="NZ_FZMO01000279.1"/>
</dbReference>
<accession>A0A2I2KVA2</accession>
<organism evidence="4 5">
    <name type="scientific">Frankia canadensis</name>
    <dbReference type="NCBI Taxonomy" id="1836972"/>
    <lineage>
        <taxon>Bacteria</taxon>
        <taxon>Bacillati</taxon>
        <taxon>Actinomycetota</taxon>
        <taxon>Actinomycetes</taxon>
        <taxon>Frankiales</taxon>
        <taxon>Frankiaceae</taxon>
        <taxon>Frankia</taxon>
    </lineage>
</organism>
<dbReference type="NCBIfam" id="NF033564">
    <property type="entry name" value="transpos_ISAs1"/>
    <property type="match status" value="1"/>
</dbReference>
<evidence type="ECO:0000259" key="3">
    <source>
        <dbReference type="Pfam" id="PF13808"/>
    </source>
</evidence>
<proteinExistence type="predicted"/>
<keyword evidence="5" id="KW-1185">Reference proteome</keyword>
<dbReference type="InterPro" id="IPR051698">
    <property type="entry name" value="Transposase_11-like"/>
</dbReference>
<sequence>MSPVRIPDGQRARLAARAVERPAGLLAALSGVRDRRKARGRRFELASVLTLWLAGVLAGQQTFAAVWEWAVDLPADLLAGFGLARGVPSERTIRRLVEGADPAALDGALSGWIAKAQASADPPAGPRGLAFDGKTLKGARSFTETGAMSQEAVVEAVWHHGGIAAGHQRITGGDEIAAVEALAGRLDLADVLVTADSLHSHERLARKIRARGGHWLFVIKLNQPTVHANLTRLPWNQTPDLVTTSEKGHGRTEVRSLKALTITTPGLVGFWGTKQVVQLRRRTRRKKTVTAEPTWSEEVFYLVTSLAAEQGHPRHLAARARGHWSVEAVHHVRDRTLDEDRHTARTGNAALAWAIARDTAISALRLTGHRNIAKAMRSTARNPERVFQIIALISERGL</sequence>
<evidence type="ECO:0000313" key="4">
    <source>
        <dbReference type="EMBL" id="SNQ49592.1"/>
    </source>
</evidence>
<dbReference type="InterPro" id="IPR002559">
    <property type="entry name" value="Transposase_11"/>
</dbReference>
<evidence type="ECO:0000259" key="2">
    <source>
        <dbReference type="Pfam" id="PF01609"/>
    </source>
</evidence>
<feature type="domain" description="H repeat-associated protein N-terminal" evidence="3">
    <location>
        <begin position="27"/>
        <end position="113"/>
    </location>
</feature>
<dbReference type="AlphaFoldDB" id="A0A2I2KVA2"/>
<dbReference type="PANTHER" id="PTHR30298">
    <property type="entry name" value="H REPEAT-ASSOCIATED PREDICTED TRANSPOSASE"/>
    <property type="match status" value="1"/>
</dbReference>
<dbReference type="Pfam" id="PF13808">
    <property type="entry name" value="DDE_Tnp_1_assoc"/>
    <property type="match status" value="1"/>
</dbReference>
<protein>
    <submittedName>
        <fullName evidence="4">Transposase</fullName>
    </submittedName>
</protein>
<dbReference type="InterPro" id="IPR032806">
    <property type="entry name" value="YbfD_N"/>
</dbReference>
<feature type="domain" description="Transposase IS4-like" evidence="2">
    <location>
        <begin position="175"/>
        <end position="357"/>
    </location>
</feature>
<dbReference type="PANTHER" id="PTHR30298:SF0">
    <property type="entry name" value="PROTEIN YBFL-RELATED"/>
    <property type="match status" value="1"/>
</dbReference>
<reference evidence="4 5" key="1">
    <citation type="submission" date="2017-06" db="EMBL/GenBank/DDBJ databases">
        <authorList>
            <person name="Kim H.J."/>
            <person name="Triplett B.A."/>
        </authorList>
    </citation>
    <scope>NUCLEOTIDE SEQUENCE [LARGE SCALE GENOMIC DNA]</scope>
    <source>
        <strain evidence="4">FRACA_ARgP5</strain>
    </source>
</reference>
<gene>
    <name evidence="4" type="ORF">FRACA_350016</name>
</gene>
<dbReference type="GO" id="GO:0004803">
    <property type="term" value="F:transposase activity"/>
    <property type="evidence" value="ECO:0007669"/>
    <property type="project" value="InterPro"/>
</dbReference>
<dbReference type="Proteomes" id="UP000234331">
    <property type="component" value="Unassembled WGS sequence"/>
</dbReference>
<keyword evidence="1" id="KW-1133">Transmembrane helix</keyword>
<dbReference type="Pfam" id="PF01609">
    <property type="entry name" value="DDE_Tnp_1"/>
    <property type="match status" value="1"/>
</dbReference>
<feature type="transmembrane region" description="Helical" evidence="1">
    <location>
        <begin position="45"/>
        <end position="67"/>
    </location>
</feature>
<dbReference type="InterPro" id="IPR047647">
    <property type="entry name" value="ISAs1_transpos"/>
</dbReference>
<keyword evidence="1" id="KW-0472">Membrane</keyword>
<evidence type="ECO:0000313" key="5">
    <source>
        <dbReference type="Proteomes" id="UP000234331"/>
    </source>
</evidence>
<dbReference type="GO" id="GO:0003677">
    <property type="term" value="F:DNA binding"/>
    <property type="evidence" value="ECO:0007669"/>
    <property type="project" value="InterPro"/>
</dbReference>
<dbReference type="EMBL" id="FZMO01000279">
    <property type="protein sequence ID" value="SNQ49592.1"/>
    <property type="molecule type" value="Genomic_DNA"/>
</dbReference>
<name>A0A2I2KVA2_9ACTN</name>
<keyword evidence="1" id="KW-0812">Transmembrane</keyword>
<dbReference type="GO" id="GO:0006313">
    <property type="term" value="P:DNA transposition"/>
    <property type="evidence" value="ECO:0007669"/>
    <property type="project" value="InterPro"/>
</dbReference>
<evidence type="ECO:0000256" key="1">
    <source>
        <dbReference type="SAM" id="Phobius"/>
    </source>
</evidence>